<protein>
    <submittedName>
        <fullName evidence="2">Uncharacterized protein</fullName>
    </submittedName>
</protein>
<gene>
    <name evidence="2" type="ORF">LEA_14973</name>
</gene>
<evidence type="ECO:0000256" key="1">
    <source>
        <dbReference type="SAM" id="MobiDB-lite"/>
    </source>
</evidence>
<accession>K1SF46</accession>
<feature type="non-terminal residue" evidence="2">
    <location>
        <position position="1"/>
    </location>
</feature>
<comment type="caution">
    <text evidence="2">The sequence shown here is derived from an EMBL/GenBank/DDBJ whole genome shotgun (WGS) entry which is preliminary data.</text>
</comment>
<reference evidence="2" key="1">
    <citation type="journal article" date="2013" name="Environ. Microbiol.">
        <title>Microbiota from the distal guts of lean and obese adolescents exhibit partial functional redundancy besides clear differences in community structure.</title>
        <authorList>
            <person name="Ferrer M."/>
            <person name="Ruiz A."/>
            <person name="Lanza F."/>
            <person name="Haange S.B."/>
            <person name="Oberbach A."/>
            <person name="Till H."/>
            <person name="Bargiela R."/>
            <person name="Campoy C."/>
            <person name="Segura M.T."/>
            <person name="Richter M."/>
            <person name="von Bergen M."/>
            <person name="Seifert J."/>
            <person name="Suarez A."/>
        </authorList>
    </citation>
    <scope>NUCLEOTIDE SEQUENCE</scope>
</reference>
<name>K1SF46_9ZZZZ</name>
<organism evidence="2">
    <name type="scientific">human gut metagenome</name>
    <dbReference type="NCBI Taxonomy" id="408170"/>
    <lineage>
        <taxon>unclassified sequences</taxon>
        <taxon>metagenomes</taxon>
        <taxon>organismal metagenomes</taxon>
    </lineage>
</organism>
<proteinExistence type="predicted"/>
<dbReference type="EMBL" id="AJWY01010215">
    <property type="protein sequence ID" value="EKC56158.1"/>
    <property type="molecule type" value="Genomic_DNA"/>
</dbReference>
<dbReference type="AlphaFoldDB" id="K1SF46"/>
<evidence type="ECO:0000313" key="2">
    <source>
        <dbReference type="EMBL" id="EKC56158.1"/>
    </source>
</evidence>
<feature type="region of interest" description="Disordered" evidence="1">
    <location>
        <begin position="1"/>
        <end position="23"/>
    </location>
</feature>
<sequence length="23" mass="2475">NYGGIKFGSMEKGNNEAGNWGDE</sequence>